<dbReference type="GO" id="GO:0000105">
    <property type="term" value="P:L-histidine biosynthetic process"/>
    <property type="evidence" value="ECO:0007669"/>
    <property type="project" value="UniProtKB-UniRule"/>
</dbReference>
<evidence type="ECO:0000256" key="10">
    <source>
        <dbReference type="ARBA" id="ARBA00023102"/>
    </source>
</evidence>
<comment type="similarity">
    <text evidence="11">Belongs to the PRA-CH family.</text>
</comment>
<dbReference type="InterPro" id="IPR002496">
    <property type="entry name" value="PRib_AMP_CycHydrolase_dom"/>
</dbReference>
<evidence type="ECO:0000256" key="2">
    <source>
        <dbReference type="ARBA" id="ARBA00001460"/>
    </source>
</evidence>
<dbReference type="OrthoDB" id="9795769at2"/>
<organism evidence="13 14">
    <name type="scientific">Thermosporothrix hazakensis</name>
    <dbReference type="NCBI Taxonomy" id="644383"/>
    <lineage>
        <taxon>Bacteria</taxon>
        <taxon>Bacillati</taxon>
        <taxon>Chloroflexota</taxon>
        <taxon>Ktedonobacteria</taxon>
        <taxon>Ktedonobacterales</taxon>
        <taxon>Thermosporotrichaceae</taxon>
        <taxon>Thermosporothrix</taxon>
    </lineage>
</organism>
<dbReference type="NCBIfam" id="NF000768">
    <property type="entry name" value="PRK00051.1"/>
    <property type="match status" value="1"/>
</dbReference>
<dbReference type="InterPro" id="IPR038019">
    <property type="entry name" value="PRib_AMP_CycHydrolase_sf"/>
</dbReference>
<comment type="similarity">
    <text evidence="6">In the N-terminal section; belongs to the PRA-CH family.</text>
</comment>
<keyword evidence="8 11" id="KW-0028">Amino-acid biosynthesis</keyword>
<evidence type="ECO:0000256" key="9">
    <source>
        <dbReference type="ARBA" id="ARBA00022801"/>
    </source>
</evidence>
<protein>
    <recommendedName>
        <fullName evidence="11">Phosphoribosyl-AMP cyclohydrolase</fullName>
        <shortName evidence="11">PRA-CH</shortName>
        <ecNumber evidence="11">3.5.4.19</ecNumber>
    </recommendedName>
</protein>
<accession>A0A326UPC3</accession>
<evidence type="ECO:0000313" key="14">
    <source>
        <dbReference type="Proteomes" id="UP000248806"/>
    </source>
</evidence>
<evidence type="ECO:0000313" key="13">
    <source>
        <dbReference type="EMBL" id="PZW32052.1"/>
    </source>
</evidence>
<dbReference type="SUPFAM" id="SSF141734">
    <property type="entry name" value="HisI-like"/>
    <property type="match status" value="1"/>
</dbReference>
<comment type="function">
    <text evidence="11">Catalyzes the hydrolysis of the adenine ring of phosphoribosyl-AMP.</text>
</comment>
<dbReference type="GO" id="GO:0008270">
    <property type="term" value="F:zinc ion binding"/>
    <property type="evidence" value="ECO:0007669"/>
    <property type="project" value="UniProtKB-UniRule"/>
</dbReference>
<keyword evidence="14" id="KW-1185">Reference proteome</keyword>
<comment type="similarity">
    <text evidence="5">In the C-terminal section; belongs to the PRA-PH family.</text>
</comment>
<evidence type="ECO:0000259" key="12">
    <source>
        <dbReference type="Pfam" id="PF01502"/>
    </source>
</evidence>
<gene>
    <name evidence="11" type="primary">hisI</name>
    <name evidence="13" type="ORF">EI42_02078</name>
</gene>
<comment type="caution">
    <text evidence="13">The sequence shown here is derived from an EMBL/GenBank/DDBJ whole genome shotgun (WGS) entry which is preliminary data.</text>
</comment>
<keyword evidence="11" id="KW-0862">Zinc</keyword>
<dbReference type="PANTHER" id="PTHR42945:SF1">
    <property type="entry name" value="HISTIDINE BIOSYNTHESIS BIFUNCTIONAL PROTEIN HIS7"/>
    <property type="match status" value="1"/>
</dbReference>
<dbReference type="UniPathway" id="UPA00031">
    <property type="reaction ID" value="UER00008"/>
</dbReference>
<dbReference type="PANTHER" id="PTHR42945">
    <property type="entry name" value="HISTIDINE BIOSYNTHESIS BIFUNCTIONAL PROTEIN"/>
    <property type="match status" value="1"/>
</dbReference>
<evidence type="ECO:0000256" key="4">
    <source>
        <dbReference type="ARBA" id="ARBA00005204"/>
    </source>
</evidence>
<feature type="binding site" evidence="11">
    <location>
        <position position="92"/>
    </location>
    <ligand>
        <name>Zn(2+)</name>
        <dbReference type="ChEBI" id="CHEBI:29105"/>
        <note>ligand shared between dimeric partners</note>
    </ligand>
</feature>
<feature type="binding site" evidence="11">
    <location>
        <position position="75"/>
    </location>
    <ligand>
        <name>Zn(2+)</name>
        <dbReference type="ChEBI" id="CHEBI:29105"/>
        <note>ligand shared between dimeric partners</note>
    </ligand>
</feature>
<dbReference type="FunFam" id="3.10.20.810:FF:000001">
    <property type="entry name" value="Histidine biosynthesis bifunctional protein HisIE"/>
    <property type="match status" value="1"/>
</dbReference>
<comment type="catalytic activity">
    <reaction evidence="2">
        <text>1-(5-phospho-beta-D-ribosyl)-ATP + H2O = 1-(5-phospho-beta-D-ribosyl)-5'-AMP + diphosphate + H(+)</text>
        <dbReference type="Rhea" id="RHEA:22828"/>
        <dbReference type="ChEBI" id="CHEBI:15377"/>
        <dbReference type="ChEBI" id="CHEBI:15378"/>
        <dbReference type="ChEBI" id="CHEBI:33019"/>
        <dbReference type="ChEBI" id="CHEBI:59457"/>
        <dbReference type="ChEBI" id="CHEBI:73183"/>
        <dbReference type="EC" id="3.6.1.31"/>
    </reaction>
</comment>
<comment type="caution">
    <text evidence="11">Lacks conserved residue(s) required for the propagation of feature annotation.</text>
</comment>
<feature type="domain" description="Phosphoribosyl-AMP cyclohydrolase" evidence="12">
    <location>
        <begin position="27"/>
        <end position="101"/>
    </location>
</feature>
<dbReference type="GO" id="GO:0004635">
    <property type="term" value="F:phosphoribosyl-AMP cyclohydrolase activity"/>
    <property type="evidence" value="ECO:0007669"/>
    <property type="project" value="UniProtKB-UniRule"/>
</dbReference>
<sequence>MDLSLKFDSQGYIPVVVQDDRTNEVLMVAFMNEEALELTRTTGYTHFFSRSRQKIWKKGEQSGNVQEVRGLYVNCEENSLLVRVVQHGGAACHDGYRSCYYRQIQPDNSYKIVAERVFDPAQVYHQQAPDVASPQIRQKLEAAMRQLYGVYIYLRDHDMSEESNTSRLLQERSHSYLLSRLGDELDELAEVQSGEHVHSGRQPDTILEGSQVGYWLFLLAAGSDIPFQSFAPHEALLEGYHGRYSETKVIELREECLRSISEEEPNAIARGLHIGFSLIGWACAAAGVEPLAPAEYDLEQMRRKGLVP</sequence>
<dbReference type="Proteomes" id="UP000248806">
    <property type="component" value="Unassembled WGS sequence"/>
</dbReference>
<comment type="subcellular location">
    <subcellularLocation>
        <location evidence="11">Cytoplasm</location>
    </subcellularLocation>
</comment>
<dbReference type="GO" id="GO:0005737">
    <property type="term" value="C:cytoplasm"/>
    <property type="evidence" value="ECO:0007669"/>
    <property type="project" value="UniProtKB-SubCell"/>
</dbReference>
<dbReference type="AlphaFoldDB" id="A0A326UPC3"/>
<evidence type="ECO:0000256" key="11">
    <source>
        <dbReference type="HAMAP-Rule" id="MF_01021"/>
    </source>
</evidence>
<comment type="cofactor">
    <cofactor evidence="11">
        <name>Zn(2+)</name>
        <dbReference type="ChEBI" id="CHEBI:29105"/>
    </cofactor>
    <text evidence="11">Binds 1 zinc ion per subunit.</text>
</comment>
<evidence type="ECO:0000256" key="1">
    <source>
        <dbReference type="ARBA" id="ARBA00000024"/>
    </source>
</evidence>
<comment type="subunit">
    <text evidence="11">Homodimer.</text>
</comment>
<dbReference type="Gene3D" id="3.10.20.810">
    <property type="entry name" value="Phosphoribosyl-AMP cyclohydrolase"/>
    <property type="match status" value="1"/>
</dbReference>
<dbReference type="EMBL" id="QKUF01000005">
    <property type="protein sequence ID" value="PZW32052.1"/>
    <property type="molecule type" value="Genomic_DNA"/>
</dbReference>
<dbReference type="EC" id="3.5.4.19" evidence="11"/>
<evidence type="ECO:0000256" key="3">
    <source>
        <dbReference type="ARBA" id="ARBA00005169"/>
    </source>
</evidence>
<evidence type="ECO:0000256" key="5">
    <source>
        <dbReference type="ARBA" id="ARBA00007731"/>
    </source>
</evidence>
<dbReference type="InterPro" id="IPR026660">
    <property type="entry name" value="PRA-CH"/>
</dbReference>
<keyword evidence="11" id="KW-0479">Metal-binding</keyword>
<dbReference type="HAMAP" id="MF_01021">
    <property type="entry name" value="HisI"/>
    <property type="match status" value="1"/>
</dbReference>
<keyword evidence="9 11" id="KW-0378">Hydrolase</keyword>
<feature type="binding site" evidence="11">
    <location>
        <position position="99"/>
    </location>
    <ligand>
        <name>Zn(2+)</name>
        <dbReference type="ChEBI" id="CHEBI:29105"/>
        <note>ligand shared between dimeric partners</note>
    </ligand>
</feature>
<dbReference type="GO" id="GO:0004636">
    <property type="term" value="F:phosphoribosyl-ATP diphosphatase activity"/>
    <property type="evidence" value="ECO:0007669"/>
    <property type="project" value="UniProtKB-EC"/>
</dbReference>
<keyword evidence="7 11" id="KW-0963">Cytoplasm</keyword>
<reference evidence="13 14" key="1">
    <citation type="submission" date="2018-06" db="EMBL/GenBank/DDBJ databases">
        <title>Genomic Encyclopedia of Archaeal and Bacterial Type Strains, Phase II (KMG-II): from individual species to whole genera.</title>
        <authorList>
            <person name="Goeker M."/>
        </authorList>
    </citation>
    <scope>NUCLEOTIDE SEQUENCE [LARGE SCALE GENOMIC DNA]</scope>
    <source>
        <strain evidence="13 14">ATCC BAA-1881</strain>
    </source>
</reference>
<proteinExistence type="inferred from homology"/>
<evidence type="ECO:0000256" key="7">
    <source>
        <dbReference type="ARBA" id="ARBA00022490"/>
    </source>
</evidence>
<comment type="pathway">
    <text evidence="3 11">Amino-acid biosynthesis; L-histidine biosynthesis; L-histidine from 5-phospho-alpha-D-ribose 1-diphosphate: step 3/9.</text>
</comment>
<evidence type="ECO:0000256" key="6">
    <source>
        <dbReference type="ARBA" id="ARBA00008299"/>
    </source>
</evidence>
<dbReference type="RefSeq" id="WP_111321529.1">
    <property type="nucleotide sequence ID" value="NZ_BIFX01000001.1"/>
</dbReference>
<evidence type="ECO:0000256" key="8">
    <source>
        <dbReference type="ARBA" id="ARBA00022605"/>
    </source>
</evidence>
<name>A0A326UPC3_THEHA</name>
<keyword evidence="10 11" id="KW-0368">Histidine biosynthesis</keyword>
<dbReference type="Pfam" id="PF01502">
    <property type="entry name" value="PRA-CH"/>
    <property type="match status" value="1"/>
</dbReference>
<comment type="catalytic activity">
    <reaction evidence="1 11">
        <text>1-(5-phospho-beta-D-ribosyl)-5'-AMP + H2O = 1-(5-phospho-beta-D-ribosyl)-5-[(5-phospho-beta-D-ribosylamino)methylideneamino]imidazole-4-carboxamide</text>
        <dbReference type="Rhea" id="RHEA:20049"/>
        <dbReference type="ChEBI" id="CHEBI:15377"/>
        <dbReference type="ChEBI" id="CHEBI:58435"/>
        <dbReference type="ChEBI" id="CHEBI:59457"/>
        <dbReference type="EC" id="3.5.4.19"/>
    </reaction>
</comment>
<comment type="pathway">
    <text evidence="4">Amino-acid biosynthesis; L-histidine biosynthesis; L-histidine from 5-phospho-alpha-D-ribose 1-diphosphate: step 2/9.</text>
</comment>